<evidence type="ECO:0000256" key="4">
    <source>
        <dbReference type="ARBA" id="ARBA00022763"/>
    </source>
</evidence>
<feature type="binding site" evidence="10">
    <location>
        <position position="191"/>
    </location>
    <ligand>
        <name>[4Fe-4S] cluster</name>
        <dbReference type="ChEBI" id="CHEBI:49883"/>
    </ligand>
</feature>
<keyword evidence="4 10" id="KW-0227">DNA damage</keyword>
<dbReference type="STRING" id="1802389.A3C17_01550"/>
<evidence type="ECO:0000256" key="5">
    <source>
        <dbReference type="ARBA" id="ARBA00022801"/>
    </source>
</evidence>
<dbReference type="InterPro" id="IPR003265">
    <property type="entry name" value="HhH-GPD_domain"/>
</dbReference>
<dbReference type="CDD" id="cd00056">
    <property type="entry name" value="ENDO3c"/>
    <property type="match status" value="1"/>
</dbReference>
<keyword evidence="7 10" id="KW-0411">Iron-sulfur</keyword>
<comment type="similarity">
    <text evidence="1 10">Belongs to the Nth/MutY family.</text>
</comment>
<dbReference type="InterPro" id="IPR011257">
    <property type="entry name" value="DNA_glycosylase"/>
</dbReference>
<reference evidence="12 13" key="1">
    <citation type="journal article" date="2016" name="Nat. Commun.">
        <title>Thousands of microbial genomes shed light on interconnected biogeochemical processes in an aquifer system.</title>
        <authorList>
            <person name="Anantharaman K."/>
            <person name="Brown C.T."/>
            <person name="Hug L.A."/>
            <person name="Sharon I."/>
            <person name="Castelle C.J."/>
            <person name="Probst A.J."/>
            <person name="Thomas B.C."/>
            <person name="Singh A."/>
            <person name="Wilkins M.J."/>
            <person name="Karaoz U."/>
            <person name="Brodie E.L."/>
            <person name="Williams K.H."/>
            <person name="Hubbard S.S."/>
            <person name="Banfield J.F."/>
        </authorList>
    </citation>
    <scope>NUCLEOTIDE SEQUENCE [LARGE SCALE GENOMIC DNA]</scope>
</reference>
<dbReference type="InterPro" id="IPR005759">
    <property type="entry name" value="Nth"/>
</dbReference>
<dbReference type="AlphaFoldDB" id="A0A1F7TVN0"/>
<dbReference type="PIRSF" id="PIRSF001435">
    <property type="entry name" value="Nth"/>
    <property type="match status" value="1"/>
</dbReference>
<dbReference type="EC" id="4.2.99.18" evidence="10"/>
<organism evidence="12 13">
    <name type="scientific">Candidatus Uhrbacteria bacterium RIFCSPHIGHO2_02_FULL_53_13</name>
    <dbReference type="NCBI Taxonomy" id="1802389"/>
    <lineage>
        <taxon>Bacteria</taxon>
        <taxon>Candidatus Uhriibacteriota</taxon>
    </lineage>
</organism>
<keyword evidence="10" id="KW-0456">Lyase</keyword>
<evidence type="ECO:0000256" key="9">
    <source>
        <dbReference type="ARBA" id="ARBA00023295"/>
    </source>
</evidence>
<dbReference type="PANTHER" id="PTHR10359">
    <property type="entry name" value="A/G-SPECIFIC ADENINE GLYCOSYLASE/ENDONUCLEASE III"/>
    <property type="match status" value="1"/>
</dbReference>
<dbReference type="Proteomes" id="UP000177097">
    <property type="component" value="Unassembled WGS sequence"/>
</dbReference>
<comment type="caution">
    <text evidence="12">The sequence shown here is derived from an EMBL/GenBank/DDBJ whole genome shotgun (WGS) entry which is preliminary data.</text>
</comment>
<feature type="binding site" evidence="10">
    <location>
        <position position="197"/>
    </location>
    <ligand>
        <name>[4Fe-4S] cluster</name>
        <dbReference type="ChEBI" id="CHEBI:49883"/>
    </ligand>
</feature>
<dbReference type="GO" id="GO:0019104">
    <property type="term" value="F:DNA N-glycosylase activity"/>
    <property type="evidence" value="ECO:0007669"/>
    <property type="project" value="UniProtKB-UniRule"/>
</dbReference>
<dbReference type="Pfam" id="PF00633">
    <property type="entry name" value="HHH"/>
    <property type="match status" value="1"/>
</dbReference>
<protein>
    <recommendedName>
        <fullName evidence="10">Endonuclease III</fullName>
        <ecNumber evidence="10">4.2.99.18</ecNumber>
    </recommendedName>
    <alternativeName>
        <fullName evidence="10">DNA-(apurinic or apyrimidinic site) lyase</fullName>
    </alternativeName>
</protein>
<evidence type="ECO:0000256" key="1">
    <source>
        <dbReference type="ARBA" id="ARBA00008343"/>
    </source>
</evidence>
<feature type="domain" description="HhH-GPD" evidence="11">
    <location>
        <begin position="40"/>
        <end position="189"/>
    </location>
</feature>
<evidence type="ECO:0000256" key="6">
    <source>
        <dbReference type="ARBA" id="ARBA00023004"/>
    </source>
</evidence>
<dbReference type="GO" id="GO:0046872">
    <property type="term" value="F:metal ion binding"/>
    <property type="evidence" value="ECO:0007669"/>
    <property type="project" value="UniProtKB-KW"/>
</dbReference>
<accession>A0A1F7TVN0</accession>
<comment type="cofactor">
    <cofactor evidence="10">
        <name>[4Fe-4S] cluster</name>
        <dbReference type="ChEBI" id="CHEBI:49883"/>
    </cofactor>
    <text evidence="10">Binds 1 [4Fe-4S] cluster.</text>
</comment>
<dbReference type="InterPro" id="IPR000445">
    <property type="entry name" value="HhH_motif"/>
</dbReference>
<dbReference type="Gene3D" id="1.10.1670.10">
    <property type="entry name" value="Helix-hairpin-Helix base-excision DNA repair enzymes (C-terminal)"/>
    <property type="match status" value="1"/>
</dbReference>
<feature type="binding site" evidence="10">
    <location>
        <position position="206"/>
    </location>
    <ligand>
        <name>[4Fe-4S] cluster</name>
        <dbReference type="ChEBI" id="CHEBI:49883"/>
    </ligand>
</feature>
<evidence type="ECO:0000256" key="7">
    <source>
        <dbReference type="ARBA" id="ARBA00023014"/>
    </source>
</evidence>
<dbReference type="InterPro" id="IPR023170">
    <property type="entry name" value="HhH_base_excis_C"/>
</dbReference>
<keyword evidence="5 10" id="KW-0378">Hydrolase</keyword>
<evidence type="ECO:0000313" key="13">
    <source>
        <dbReference type="Proteomes" id="UP000177097"/>
    </source>
</evidence>
<keyword evidence="12" id="KW-0540">Nuclease</keyword>
<dbReference type="SUPFAM" id="SSF48150">
    <property type="entry name" value="DNA-glycosylase"/>
    <property type="match status" value="1"/>
</dbReference>
<evidence type="ECO:0000256" key="10">
    <source>
        <dbReference type="HAMAP-Rule" id="MF_00942"/>
    </source>
</evidence>
<dbReference type="GO" id="GO:0140078">
    <property type="term" value="F:class I DNA-(apurinic or apyrimidinic site) endonuclease activity"/>
    <property type="evidence" value="ECO:0007669"/>
    <property type="project" value="UniProtKB-EC"/>
</dbReference>
<dbReference type="Pfam" id="PF00730">
    <property type="entry name" value="HhH-GPD"/>
    <property type="match status" value="1"/>
</dbReference>
<keyword evidence="9 10" id="KW-0326">Glycosidase</keyword>
<dbReference type="HAMAP" id="MF_00942">
    <property type="entry name" value="Nth"/>
    <property type="match status" value="1"/>
</dbReference>
<evidence type="ECO:0000313" key="12">
    <source>
        <dbReference type="EMBL" id="OGL70051.1"/>
    </source>
</evidence>
<evidence type="ECO:0000259" key="11">
    <source>
        <dbReference type="SMART" id="SM00478"/>
    </source>
</evidence>
<evidence type="ECO:0000256" key="2">
    <source>
        <dbReference type="ARBA" id="ARBA00022485"/>
    </source>
</evidence>
<evidence type="ECO:0000256" key="3">
    <source>
        <dbReference type="ARBA" id="ARBA00022723"/>
    </source>
</evidence>
<keyword evidence="12" id="KW-0255">Endonuclease</keyword>
<keyword evidence="6 10" id="KW-0408">Iron</keyword>
<keyword evidence="2 10" id="KW-0004">4Fe-4S</keyword>
<proteinExistence type="inferred from homology"/>
<name>A0A1F7TVN0_9BACT</name>
<dbReference type="Gene3D" id="1.10.340.30">
    <property type="entry name" value="Hypothetical protein, domain 2"/>
    <property type="match status" value="1"/>
</dbReference>
<sequence>MTLKQQYQEVLKRLRRHYTRAPETFVRWKTPLELVVGTVLSAQCTDKRVNKVTKTLFKKYRTARAYARADLDTLKKQIYSIGFYNSKAKYLVGIGKRLVEAYEGKVPNTFDDLMTLPGVSRKTAHLVMSKAWQKPTGVAVDTHVRRIAPRLGWTQECKNVAKIERDLNALIAPRDYLDTNEYLIMLGRDLCRAKPNCAACPLNDICPTGRLHLTL</sequence>
<comment type="function">
    <text evidence="10">DNA repair enzyme that has both DNA N-glycosylase activity and AP-lyase activity. The DNA N-glycosylase activity releases various damaged pyrimidines from DNA by cleaving the N-glycosidic bond, leaving an AP (apurinic/apyrimidinic) site. The AP-lyase activity cleaves the phosphodiester bond 3' to the AP site by a beta-elimination, leaving a 3'-terminal unsaturated sugar and a product with a terminal 5'-phosphate.</text>
</comment>
<gene>
    <name evidence="10" type="primary">nth</name>
    <name evidence="12" type="ORF">A3C17_01550</name>
</gene>
<feature type="binding site" evidence="10">
    <location>
        <position position="200"/>
    </location>
    <ligand>
        <name>[4Fe-4S] cluster</name>
        <dbReference type="ChEBI" id="CHEBI:49883"/>
    </ligand>
</feature>
<dbReference type="GO" id="GO:0006285">
    <property type="term" value="P:base-excision repair, AP site formation"/>
    <property type="evidence" value="ECO:0007669"/>
    <property type="project" value="TreeGrafter"/>
</dbReference>
<evidence type="ECO:0000256" key="8">
    <source>
        <dbReference type="ARBA" id="ARBA00023204"/>
    </source>
</evidence>
<keyword evidence="10" id="KW-0238">DNA-binding</keyword>
<dbReference type="EMBL" id="MGDX01000037">
    <property type="protein sequence ID" value="OGL70051.1"/>
    <property type="molecule type" value="Genomic_DNA"/>
</dbReference>
<dbReference type="FunFam" id="1.10.340.30:FF:000001">
    <property type="entry name" value="Endonuclease III"/>
    <property type="match status" value="1"/>
</dbReference>
<comment type="catalytic activity">
    <reaction evidence="10">
        <text>2'-deoxyribonucleotide-(2'-deoxyribose 5'-phosphate)-2'-deoxyribonucleotide-DNA = a 3'-end 2'-deoxyribonucleotide-(2,3-dehydro-2,3-deoxyribose 5'-phosphate)-DNA + a 5'-end 5'-phospho-2'-deoxyribonucleoside-DNA + H(+)</text>
        <dbReference type="Rhea" id="RHEA:66592"/>
        <dbReference type="Rhea" id="RHEA-COMP:13180"/>
        <dbReference type="Rhea" id="RHEA-COMP:16897"/>
        <dbReference type="Rhea" id="RHEA-COMP:17067"/>
        <dbReference type="ChEBI" id="CHEBI:15378"/>
        <dbReference type="ChEBI" id="CHEBI:136412"/>
        <dbReference type="ChEBI" id="CHEBI:157695"/>
        <dbReference type="ChEBI" id="CHEBI:167181"/>
        <dbReference type="EC" id="4.2.99.18"/>
    </reaction>
</comment>
<keyword evidence="3 10" id="KW-0479">Metal-binding</keyword>
<dbReference type="GO" id="GO:0051539">
    <property type="term" value="F:4 iron, 4 sulfur cluster binding"/>
    <property type="evidence" value="ECO:0007669"/>
    <property type="project" value="UniProtKB-UniRule"/>
</dbReference>
<keyword evidence="8 10" id="KW-0234">DNA repair</keyword>
<dbReference type="PANTHER" id="PTHR10359:SF18">
    <property type="entry name" value="ENDONUCLEASE III"/>
    <property type="match status" value="1"/>
</dbReference>
<dbReference type="GO" id="GO:0003677">
    <property type="term" value="F:DNA binding"/>
    <property type="evidence" value="ECO:0007669"/>
    <property type="project" value="UniProtKB-UniRule"/>
</dbReference>
<dbReference type="SMART" id="SM00478">
    <property type="entry name" value="ENDO3c"/>
    <property type="match status" value="1"/>
</dbReference>
<dbReference type="NCBIfam" id="TIGR01083">
    <property type="entry name" value="nth"/>
    <property type="match status" value="1"/>
</dbReference>